<comment type="caution">
    <text evidence="2">The sequence shown here is derived from an EMBL/GenBank/DDBJ whole genome shotgun (WGS) entry which is preliminary data.</text>
</comment>
<evidence type="ECO:0000313" key="2">
    <source>
        <dbReference type="EMBL" id="TCZ67736.1"/>
    </source>
</evidence>
<dbReference type="AlphaFoldDB" id="A0A4R4DVQ8"/>
<gene>
    <name evidence="2" type="ORF">E0486_15355</name>
</gene>
<accession>A0A4R4DVQ8</accession>
<feature type="signal peptide" evidence="1">
    <location>
        <begin position="1"/>
        <end position="22"/>
    </location>
</feature>
<dbReference type="OrthoDB" id="956753at2"/>
<feature type="chain" id="PRO_5020858451" evidence="1">
    <location>
        <begin position="23"/>
        <end position="154"/>
    </location>
</feature>
<dbReference type="RefSeq" id="WP_131853362.1">
    <property type="nucleotide sequence ID" value="NZ_SKFH01000033.1"/>
</dbReference>
<protein>
    <submittedName>
        <fullName evidence="2">Uncharacterized protein</fullName>
    </submittedName>
</protein>
<dbReference type="Proteomes" id="UP000295164">
    <property type="component" value="Unassembled WGS sequence"/>
</dbReference>
<evidence type="ECO:0000256" key="1">
    <source>
        <dbReference type="SAM" id="SignalP"/>
    </source>
</evidence>
<name>A0A4R4DVQ8_9BACT</name>
<organism evidence="2 3">
    <name type="scientific">Flaviaesturariibacter aridisoli</name>
    <dbReference type="NCBI Taxonomy" id="2545761"/>
    <lineage>
        <taxon>Bacteria</taxon>
        <taxon>Pseudomonadati</taxon>
        <taxon>Bacteroidota</taxon>
        <taxon>Chitinophagia</taxon>
        <taxon>Chitinophagales</taxon>
        <taxon>Chitinophagaceae</taxon>
        <taxon>Flaviaestuariibacter</taxon>
    </lineage>
</organism>
<reference evidence="2 3" key="1">
    <citation type="submission" date="2019-03" db="EMBL/GenBank/DDBJ databases">
        <authorList>
            <person name="Kim M.K.M."/>
        </authorList>
    </citation>
    <scope>NUCLEOTIDE SEQUENCE [LARGE SCALE GENOMIC DNA]</scope>
    <source>
        <strain evidence="2 3">17J68-15</strain>
    </source>
</reference>
<keyword evidence="1" id="KW-0732">Signal</keyword>
<keyword evidence="3" id="KW-1185">Reference proteome</keyword>
<dbReference type="EMBL" id="SKFH01000033">
    <property type="protein sequence ID" value="TCZ67736.1"/>
    <property type="molecule type" value="Genomic_DNA"/>
</dbReference>
<evidence type="ECO:0000313" key="3">
    <source>
        <dbReference type="Proteomes" id="UP000295164"/>
    </source>
</evidence>
<proteinExistence type="predicted"/>
<sequence>MKKLLTLALLSFGMLLPARLHAQTSSNPAQKPGVRTIARQGDTVWVIVNPVKADKRAQFEHFLKDIFWPMGYKLEGKDQEVFRKTRVLFPVKAEANGTYSYLFIMDPVVRQGEYDIETLLRKMYPADKAKEYNKLFDDSLSGGQIWYTSLQTEY</sequence>